<name>A0ABU1GNJ7_9GAMM</name>
<dbReference type="Gene3D" id="2.60.40.4150">
    <property type="entry name" value="Type VI secretion system, lipoprotein SciN"/>
    <property type="match status" value="1"/>
</dbReference>
<gene>
    <name evidence="1" type="primary">tssJ</name>
    <name evidence="1" type="ORF">QC820_12395</name>
</gene>
<evidence type="ECO:0000313" key="2">
    <source>
        <dbReference type="Proteomes" id="UP001252270"/>
    </source>
</evidence>
<sequence>MNRRRVGNAGFRATALGGLALLVAVASLLGGCGVGGRLGNQLDGTVGDILFHRDERVTVALDGDEVLNPDPEGSPLSVVVRIYQLDSLTAFSTAAATELWHDAGAALGEALLDEREVIVLPGAQARDSAPMARGTAYVGVVAFFRQMPDERWRLVFDADAMRKDGILTSPRGVRLSLVENRIEPEGRSARLLASANDG</sequence>
<organism evidence="1 2">
    <name type="scientific">Halomonas mongoliensis</name>
    <dbReference type="NCBI Taxonomy" id="321265"/>
    <lineage>
        <taxon>Bacteria</taxon>
        <taxon>Pseudomonadati</taxon>
        <taxon>Pseudomonadota</taxon>
        <taxon>Gammaproteobacteria</taxon>
        <taxon>Oceanospirillales</taxon>
        <taxon>Halomonadaceae</taxon>
        <taxon>Halomonas</taxon>
    </lineage>
</organism>
<dbReference type="InterPro" id="IPR038706">
    <property type="entry name" value="Type_VI_SciN-like_sf"/>
</dbReference>
<dbReference type="PROSITE" id="PS51257">
    <property type="entry name" value="PROKAR_LIPOPROTEIN"/>
    <property type="match status" value="1"/>
</dbReference>
<dbReference type="PANTHER" id="PTHR37625:SF4">
    <property type="entry name" value="OUTER MEMBRANE LIPOPROTEIN"/>
    <property type="match status" value="1"/>
</dbReference>
<dbReference type="EMBL" id="JARWAL010000011">
    <property type="protein sequence ID" value="MDR5893610.1"/>
    <property type="molecule type" value="Genomic_DNA"/>
</dbReference>
<dbReference type="PANTHER" id="PTHR37625">
    <property type="entry name" value="OUTER MEMBRANE LIPOPROTEIN-RELATED"/>
    <property type="match status" value="1"/>
</dbReference>
<evidence type="ECO:0000313" key="1">
    <source>
        <dbReference type="EMBL" id="MDR5893610.1"/>
    </source>
</evidence>
<dbReference type="Pfam" id="PF12790">
    <property type="entry name" value="T6SS-SciN"/>
    <property type="match status" value="1"/>
</dbReference>
<protein>
    <submittedName>
        <fullName evidence="1">Type VI secretion system lipoprotein TssJ</fullName>
    </submittedName>
</protein>
<keyword evidence="2" id="KW-1185">Reference proteome</keyword>
<dbReference type="NCBIfam" id="TIGR03352">
    <property type="entry name" value="VI_chp_3"/>
    <property type="match status" value="1"/>
</dbReference>
<dbReference type="RefSeq" id="WP_309637181.1">
    <property type="nucleotide sequence ID" value="NZ_JARWAL010000011.1"/>
</dbReference>
<dbReference type="Proteomes" id="UP001252270">
    <property type="component" value="Unassembled WGS sequence"/>
</dbReference>
<keyword evidence="1" id="KW-0449">Lipoprotein</keyword>
<reference evidence="1 2" key="1">
    <citation type="submission" date="2023-04" db="EMBL/GenBank/DDBJ databases">
        <title>A long-awaited taxogenomic arrangement of the family Halomonadaceae.</title>
        <authorList>
            <person name="De La Haba R."/>
            <person name="Chuvochina M."/>
            <person name="Wittouck S."/>
            <person name="Arahal D.R."/>
            <person name="Sanchez-Porro C."/>
            <person name="Hugenholtz P."/>
            <person name="Ventosa A."/>
        </authorList>
    </citation>
    <scope>NUCLEOTIDE SEQUENCE [LARGE SCALE GENOMIC DNA]</scope>
    <source>
        <strain evidence="1 2">DSM 17332</strain>
    </source>
</reference>
<comment type="caution">
    <text evidence="1">The sequence shown here is derived from an EMBL/GenBank/DDBJ whole genome shotgun (WGS) entry which is preliminary data.</text>
</comment>
<accession>A0ABU1GNJ7</accession>
<proteinExistence type="predicted"/>
<dbReference type="InterPro" id="IPR017734">
    <property type="entry name" value="T6SS_SciN"/>
</dbReference>